<comment type="caution">
    <text evidence="1">The sequence shown here is derived from an EMBL/GenBank/DDBJ whole genome shotgun (WGS) entry which is preliminary data.</text>
</comment>
<dbReference type="OrthoDB" id="122080at2759"/>
<gene>
    <name evidence="1" type="ORF">PHPALM_18993</name>
</gene>
<dbReference type="EMBL" id="NCKW01010323">
    <property type="protein sequence ID" value="POM65312.1"/>
    <property type="molecule type" value="Genomic_DNA"/>
</dbReference>
<name>A0A2P4XIE2_9STRA</name>
<feature type="non-terminal residue" evidence="1">
    <location>
        <position position="1"/>
    </location>
</feature>
<keyword evidence="2" id="KW-1185">Reference proteome</keyword>
<reference evidence="1 2" key="1">
    <citation type="journal article" date="2017" name="Genome Biol. Evol.">
        <title>Phytophthora megakarya and P. palmivora, closely related causal agents of cacao black pod rot, underwent increases in genome sizes and gene numbers by different mechanisms.</title>
        <authorList>
            <person name="Ali S.S."/>
            <person name="Shao J."/>
            <person name="Lary D.J."/>
            <person name="Kronmiller B."/>
            <person name="Shen D."/>
            <person name="Strem M.D."/>
            <person name="Amoako-Attah I."/>
            <person name="Akrofi A.Y."/>
            <person name="Begoude B.A."/>
            <person name="Ten Hoopen G.M."/>
            <person name="Coulibaly K."/>
            <person name="Kebe B.I."/>
            <person name="Melnick R.L."/>
            <person name="Guiltinan M.J."/>
            <person name="Tyler B.M."/>
            <person name="Meinhardt L.W."/>
            <person name="Bailey B.A."/>
        </authorList>
    </citation>
    <scope>NUCLEOTIDE SEQUENCE [LARGE SCALE GENOMIC DNA]</scope>
    <source>
        <strain evidence="2">sbr112.9</strain>
    </source>
</reference>
<protein>
    <submittedName>
        <fullName evidence="1">Uncharacterized protein</fullName>
    </submittedName>
</protein>
<organism evidence="1 2">
    <name type="scientific">Phytophthora palmivora</name>
    <dbReference type="NCBI Taxonomy" id="4796"/>
    <lineage>
        <taxon>Eukaryota</taxon>
        <taxon>Sar</taxon>
        <taxon>Stramenopiles</taxon>
        <taxon>Oomycota</taxon>
        <taxon>Peronosporomycetes</taxon>
        <taxon>Peronosporales</taxon>
        <taxon>Peronosporaceae</taxon>
        <taxon>Phytophthora</taxon>
    </lineage>
</organism>
<evidence type="ECO:0000313" key="1">
    <source>
        <dbReference type="EMBL" id="POM65312.1"/>
    </source>
</evidence>
<proteinExistence type="predicted"/>
<sequence length="80" mass="9002">ERWQLLLELVVAGLKSKGRCAPVGLFTNLNNYWCFLAFLGSHLPLKRQKLLRGATGCNDAVAESLERYEFMSNGLSPQFL</sequence>
<evidence type="ECO:0000313" key="2">
    <source>
        <dbReference type="Proteomes" id="UP000237271"/>
    </source>
</evidence>
<dbReference type="AlphaFoldDB" id="A0A2P4XIE2"/>
<dbReference type="Proteomes" id="UP000237271">
    <property type="component" value="Unassembled WGS sequence"/>
</dbReference>
<accession>A0A2P4XIE2</accession>